<dbReference type="AlphaFoldDB" id="A0A1G6UB68"/>
<proteinExistence type="predicted"/>
<feature type="compositionally biased region" description="Low complexity" evidence="1">
    <location>
        <begin position="327"/>
        <end position="361"/>
    </location>
</feature>
<dbReference type="RefSeq" id="WP_091453589.1">
    <property type="nucleotide sequence ID" value="NZ_FMZZ01000010.1"/>
</dbReference>
<dbReference type="OrthoDB" id="3695672at2"/>
<name>A0A1G6UB68_9PSEU</name>
<feature type="compositionally biased region" description="Low complexity" evidence="1">
    <location>
        <begin position="277"/>
        <end position="298"/>
    </location>
</feature>
<feature type="region of interest" description="Disordered" evidence="1">
    <location>
        <begin position="250"/>
        <end position="361"/>
    </location>
</feature>
<evidence type="ECO:0008006" key="4">
    <source>
        <dbReference type="Google" id="ProtNLM"/>
    </source>
</evidence>
<evidence type="ECO:0000256" key="1">
    <source>
        <dbReference type="SAM" id="MobiDB-lite"/>
    </source>
</evidence>
<feature type="compositionally biased region" description="Gly residues" evidence="1">
    <location>
        <begin position="424"/>
        <end position="438"/>
    </location>
</feature>
<dbReference type="EMBL" id="FMZZ01000010">
    <property type="protein sequence ID" value="SDD38608.1"/>
    <property type="molecule type" value="Genomic_DNA"/>
</dbReference>
<reference evidence="3" key="1">
    <citation type="submission" date="2016-10" db="EMBL/GenBank/DDBJ databases">
        <authorList>
            <person name="Varghese N."/>
            <person name="Submissions S."/>
        </authorList>
    </citation>
    <scope>NUCLEOTIDE SEQUENCE [LARGE SCALE GENOMIC DNA]</scope>
    <source>
        <strain evidence="3">IBRC-M 10403</strain>
    </source>
</reference>
<organism evidence="2 3">
    <name type="scientific">Actinokineospora iranica</name>
    <dbReference type="NCBI Taxonomy" id="1271860"/>
    <lineage>
        <taxon>Bacteria</taxon>
        <taxon>Bacillati</taxon>
        <taxon>Actinomycetota</taxon>
        <taxon>Actinomycetes</taxon>
        <taxon>Pseudonocardiales</taxon>
        <taxon>Pseudonocardiaceae</taxon>
        <taxon>Actinokineospora</taxon>
    </lineage>
</organism>
<keyword evidence="3" id="KW-1185">Reference proteome</keyword>
<dbReference type="SUPFAM" id="SSF140453">
    <property type="entry name" value="EsxAB dimer-like"/>
    <property type="match status" value="1"/>
</dbReference>
<feature type="compositionally biased region" description="Polar residues" evidence="1">
    <location>
        <begin position="302"/>
        <end position="326"/>
    </location>
</feature>
<evidence type="ECO:0000313" key="3">
    <source>
        <dbReference type="Proteomes" id="UP000199501"/>
    </source>
</evidence>
<gene>
    <name evidence="2" type="ORF">SAMN05216174_110195</name>
</gene>
<evidence type="ECO:0000313" key="2">
    <source>
        <dbReference type="EMBL" id="SDD38608.1"/>
    </source>
</evidence>
<sequence length="484" mass="47492">MSTDKTTSQLLAEISTLSDSVLNREWSTGELAGLPKPNDFGALISSANPLANLSSAGVGMLTPHVSFLAKPLDEFRGDSGAVSAPAQGMATAAEHTRVLADTFRQSITTETSGWTGEAADKHRITSAQFADGITAISEAAKTISGAIVGAGEDVVKALTAITGIIGKAVGMMVPVMANGIALAPMTMGLSIGEAITECVGIATEAGQEIAGVMGNLLANAMNLMKLVDMVLTIVHAVTQLLQKLAKLAEGGDTSAAQGTPSKNLEGGEKTATQHSRPTSTPTTTNAAASTGASPVAAGDADSTGTKPVTPGATTGASASPPSDTNQAAALRTGARTGALASPLSTPSPTVATPSSAGPATSAAGAVPFGGAAPMAGAAPNSGTSGVRSTSRLAPDGSLFTAGPNETTASRQVITSAAADASRTGGLGGPMGMGAGARGQGAEDAEHESRYPVDADDAFAADDQDGIAASGVIGATPEHPGEPAP</sequence>
<protein>
    <recommendedName>
        <fullName evidence="4">Proteins of 100 residues with WXG</fullName>
    </recommendedName>
</protein>
<feature type="region of interest" description="Disordered" evidence="1">
    <location>
        <begin position="377"/>
        <end position="484"/>
    </location>
</feature>
<dbReference type="InterPro" id="IPR036689">
    <property type="entry name" value="ESAT-6-like_sf"/>
</dbReference>
<dbReference type="Proteomes" id="UP000199501">
    <property type="component" value="Unassembled WGS sequence"/>
</dbReference>
<feature type="compositionally biased region" description="Acidic residues" evidence="1">
    <location>
        <begin position="453"/>
        <end position="464"/>
    </location>
</feature>
<feature type="compositionally biased region" description="Polar residues" evidence="1">
    <location>
        <begin position="403"/>
        <end position="414"/>
    </location>
</feature>
<feature type="compositionally biased region" description="Polar residues" evidence="1">
    <location>
        <begin position="380"/>
        <end position="391"/>
    </location>
</feature>
<accession>A0A1G6UB68</accession>
<dbReference type="STRING" id="1271860.SAMN05216174_110195"/>